<evidence type="ECO:0000313" key="1">
    <source>
        <dbReference type="EMBL" id="VEG62575.1"/>
    </source>
</evidence>
<evidence type="ECO:0000313" key="2">
    <source>
        <dbReference type="Proteomes" id="UP000275504"/>
    </source>
</evidence>
<organism evidence="1 2">
    <name type="scientific">Campylobacter jejuni subsp. doylei</name>
    <dbReference type="NCBI Taxonomy" id="32021"/>
    <lineage>
        <taxon>Bacteria</taxon>
        <taxon>Pseudomonadati</taxon>
        <taxon>Campylobacterota</taxon>
        <taxon>Epsilonproteobacteria</taxon>
        <taxon>Campylobacterales</taxon>
        <taxon>Campylobacteraceae</taxon>
        <taxon>Campylobacter</taxon>
    </lineage>
</organism>
<name>A0A448JDA8_CAMJU</name>
<dbReference type="AlphaFoldDB" id="A0A448JDA8"/>
<accession>A0A448JDA8</accession>
<dbReference type="EMBL" id="LR134359">
    <property type="protein sequence ID" value="VEG62575.1"/>
    <property type="molecule type" value="Genomic_DNA"/>
</dbReference>
<sequence length="106" mass="12119">MKFYKYVKENFDGYVSRINPGNLKEENEYFDMLRKFCADKLSMPRPDAMIDYGAKDALTKLADTDLVPSDTDACYDIKTFKENFPKSLAKGERVLKQNRGSTGEGI</sequence>
<protein>
    <submittedName>
        <fullName evidence="1">Uncharacterized protein</fullName>
    </submittedName>
</protein>
<proteinExistence type="predicted"/>
<gene>
    <name evidence="1" type="ORF">NCTC11951_01725</name>
</gene>
<reference evidence="1 2" key="1">
    <citation type="submission" date="2018-12" db="EMBL/GenBank/DDBJ databases">
        <authorList>
            <consortium name="Pathogen Informatics"/>
        </authorList>
    </citation>
    <scope>NUCLEOTIDE SEQUENCE [LARGE SCALE GENOMIC DNA]</scope>
    <source>
        <strain evidence="1 2">NCTC11951</strain>
    </source>
</reference>
<dbReference type="Proteomes" id="UP000275504">
    <property type="component" value="Chromosome"/>
</dbReference>